<dbReference type="InterPro" id="IPR023828">
    <property type="entry name" value="Peptidase_S8_Ser-AS"/>
</dbReference>
<dbReference type="PROSITE" id="PS00137">
    <property type="entry name" value="SUBTILASE_HIS"/>
    <property type="match status" value="1"/>
</dbReference>
<dbReference type="EMBL" id="JBHUCM010000019">
    <property type="protein sequence ID" value="MFD1540811.1"/>
    <property type="molecule type" value="Genomic_DNA"/>
</dbReference>
<evidence type="ECO:0000256" key="4">
    <source>
        <dbReference type="ARBA" id="ARBA00022825"/>
    </source>
</evidence>
<feature type="region of interest" description="Disordered" evidence="6">
    <location>
        <begin position="427"/>
        <end position="451"/>
    </location>
</feature>
<feature type="domain" description="Peptidase S8/S53" evidence="8">
    <location>
        <begin position="128"/>
        <end position="403"/>
    </location>
</feature>
<keyword evidence="10" id="KW-1185">Reference proteome</keyword>
<dbReference type="InterPro" id="IPR023827">
    <property type="entry name" value="Peptidase_S8_Asp-AS"/>
</dbReference>
<proteinExistence type="inferred from homology"/>
<name>A0ABW4GEV2_9ACTN</name>
<keyword evidence="7" id="KW-0732">Signal</keyword>
<dbReference type="Pfam" id="PF00082">
    <property type="entry name" value="Peptidase_S8"/>
    <property type="match status" value="1"/>
</dbReference>
<dbReference type="PROSITE" id="PS00138">
    <property type="entry name" value="SUBTILASE_SER"/>
    <property type="match status" value="1"/>
</dbReference>
<comment type="caution">
    <text evidence="9">The sequence shown here is derived from an EMBL/GenBank/DDBJ whole genome shotgun (WGS) entry which is preliminary data.</text>
</comment>
<dbReference type="PANTHER" id="PTHR43806:SF11">
    <property type="entry name" value="CEREVISIN-RELATED"/>
    <property type="match status" value="1"/>
</dbReference>
<dbReference type="PANTHER" id="PTHR43806">
    <property type="entry name" value="PEPTIDASE S8"/>
    <property type="match status" value="1"/>
</dbReference>
<evidence type="ECO:0000256" key="6">
    <source>
        <dbReference type="SAM" id="MobiDB-lite"/>
    </source>
</evidence>
<dbReference type="Proteomes" id="UP001597097">
    <property type="component" value="Unassembled WGS sequence"/>
</dbReference>
<gene>
    <name evidence="9" type="ORF">ACFSJ0_27390</name>
</gene>
<accession>A0ABW4GEV2</accession>
<organism evidence="9 10">
    <name type="scientific">Nonomuraea guangzhouensis</name>
    <dbReference type="NCBI Taxonomy" id="1291555"/>
    <lineage>
        <taxon>Bacteria</taxon>
        <taxon>Bacillati</taxon>
        <taxon>Actinomycetota</taxon>
        <taxon>Actinomycetes</taxon>
        <taxon>Streptosporangiales</taxon>
        <taxon>Streptosporangiaceae</taxon>
        <taxon>Nonomuraea</taxon>
    </lineage>
</organism>
<dbReference type="InterPro" id="IPR022398">
    <property type="entry name" value="Peptidase_S8_His-AS"/>
</dbReference>
<reference evidence="10" key="1">
    <citation type="journal article" date="2019" name="Int. J. Syst. Evol. Microbiol.">
        <title>The Global Catalogue of Microorganisms (GCM) 10K type strain sequencing project: providing services to taxonomists for standard genome sequencing and annotation.</title>
        <authorList>
            <consortium name="The Broad Institute Genomics Platform"/>
            <consortium name="The Broad Institute Genome Sequencing Center for Infectious Disease"/>
            <person name="Wu L."/>
            <person name="Ma J."/>
        </authorList>
    </citation>
    <scope>NUCLEOTIDE SEQUENCE [LARGE SCALE GENOMIC DNA]</scope>
    <source>
        <strain evidence="10">CGMCC 1.15399</strain>
    </source>
</reference>
<sequence length="650" mass="67251">MKKWPAVLAVLASIAATMVYGVAARAVSDDPKIETGLAKQLSAGGTARVIVTARTRADLIAATGADPVLRRYTKLPMVALRVDRAGLARLTQQPEVVSVVEDRPVPPVLGTSVPLIGGDKTRAAGLTGTGTAVAVLDTGVAVRHPFLGGRVIAEACFSPVDADYGATSLCPNGAETAEGPGTADSDQGPCASLDCAHGTHVAGIVAGGVGVSGSDGPGVAPAAGIVAMQIFSRFGSEDFCGPGGAPCVLSFTSAQLAALEKVYTLRESGVPIVAANLSLGSGRYTSACDADPRKAVIDRLWASGVATVVAAGNDGYGDAVSAPACVSTAITVGSTTDTDELSTFTNRGPLLDLLAPGTGIVSSVPGGRWASMSGTSMAAPHVAGAFAVLRQALPSASIGDLEARLKSYGKAIGYSGATTPRINVYDAAMGTTPSPSPTPTPTPTPTPPPDGKYWVDTFANAQGYPWTYCVGKCPSQGQLWEATNYVFCKKWGDEVRDSAGNYNRWWLLTDLDSMRAGGSERAYVSAYYLSRWGNDEARDNNGTVIPDCTGKSAGKYWVDTFANATGYSGPLNGATAQGTLWKATNYVFCKTWGKEVRDSSGDHNHWWLLTDLDSVNSGASGRSYVSAYYLSRWGNDEARDNSGAVIPDCG</sequence>
<feature type="active site" description="Charge relay system" evidence="5">
    <location>
        <position position="376"/>
    </location>
</feature>
<evidence type="ECO:0000256" key="1">
    <source>
        <dbReference type="ARBA" id="ARBA00011073"/>
    </source>
</evidence>
<feature type="chain" id="PRO_5045733058" evidence="7">
    <location>
        <begin position="24"/>
        <end position="650"/>
    </location>
</feature>
<keyword evidence="2 5" id="KW-0645">Protease</keyword>
<feature type="signal peptide" evidence="7">
    <location>
        <begin position="1"/>
        <end position="23"/>
    </location>
</feature>
<keyword evidence="3 5" id="KW-0378">Hydrolase</keyword>
<evidence type="ECO:0000256" key="3">
    <source>
        <dbReference type="ARBA" id="ARBA00022801"/>
    </source>
</evidence>
<feature type="active site" description="Charge relay system" evidence="5">
    <location>
        <position position="197"/>
    </location>
</feature>
<dbReference type="InterPro" id="IPR050131">
    <property type="entry name" value="Peptidase_S8_subtilisin-like"/>
</dbReference>
<evidence type="ECO:0000256" key="2">
    <source>
        <dbReference type="ARBA" id="ARBA00022670"/>
    </source>
</evidence>
<feature type="active site" description="Charge relay system" evidence="5">
    <location>
        <position position="137"/>
    </location>
</feature>
<comment type="similarity">
    <text evidence="1 5">Belongs to the peptidase S8 family.</text>
</comment>
<dbReference type="RefSeq" id="WP_219537156.1">
    <property type="nucleotide sequence ID" value="NZ_JAHKRM010000035.1"/>
</dbReference>
<evidence type="ECO:0000313" key="10">
    <source>
        <dbReference type="Proteomes" id="UP001597097"/>
    </source>
</evidence>
<dbReference type="InterPro" id="IPR000209">
    <property type="entry name" value="Peptidase_S8/S53_dom"/>
</dbReference>
<evidence type="ECO:0000259" key="8">
    <source>
        <dbReference type="Pfam" id="PF00082"/>
    </source>
</evidence>
<evidence type="ECO:0000256" key="5">
    <source>
        <dbReference type="PROSITE-ProRule" id="PRU01240"/>
    </source>
</evidence>
<dbReference type="PROSITE" id="PS51892">
    <property type="entry name" value="SUBTILASE"/>
    <property type="match status" value="1"/>
</dbReference>
<evidence type="ECO:0000256" key="7">
    <source>
        <dbReference type="SAM" id="SignalP"/>
    </source>
</evidence>
<evidence type="ECO:0000313" key="9">
    <source>
        <dbReference type="EMBL" id="MFD1540811.1"/>
    </source>
</evidence>
<dbReference type="PROSITE" id="PS00136">
    <property type="entry name" value="SUBTILASE_ASP"/>
    <property type="match status" value="1"/>
</dbReference>
<keyword evidence="4 5" id="KW-0720">Serine protease</keyword>
<feature type="compositionally biased region" description="Pro residues" evidence="6">
    <location>
        <begin position="434"/>
        <end position="450"/>
    </location>
</feature>
<protein>
    <submittedName>
        <fullName evidence="9">S8 family serine peptidase</fullName>
    </submittedName>
</protein>